<reference evidence="2" key="1">
    <citation type="submission" date="2011-08" db="EMBL/GenBank/DDBJ databases">
        <authorList>
            <person name="Rombauts S."/>
        </authorList>
    </citation>
    <scope>NUCLEOTIDE SEQUENCE</scope>
    <source>
        <strain evidence="2">London</strain>
    </source>
</reference>
<protein>
    <submittedName>
        <fullName evidence="1">Uncharacterized protein</fullName>
    </submittedName>
</protein>
<dbReference type="EnsemblMetazoa" id="tetur22g01030.1">
    <property type="protein sequence ID" value="tetur22g01030.1"/>
    <property type="gene ID" value="tetur22g01030"/>
</dbReference>
<dbReference type="HOGENOM" id="CLU_2226535_0_0_1"/>
<name>T1KUR8_TETUR</name>
<dbReference type="Proteomes" id="UP000015104">
    <property type="component" value="Unassembled WGS sequence"/>
</dbReference>
<reference evidence="1" key="2">
    <citation type="submission" date="2015-06" db="UniProtKB">
        <authorList>
            <consortium name="EnsemblMetazoa"/>
        </authorList>
    </citation>
    <scope>IDENTIFICATION</scope>
</reference>
<accession>T1KUR8</accession>
<proteinExistence type="predicted"/>
<evidence type="ECO:0000313" key="2">
    <source>
        <dbReference type="Proteomes" id="UP000015104"/>
    </source>
</evidence>
<keyword evidence="2" id="KW-1185">Reference proteome</keyword>
<organism evidence="1 2">
    <name type="scientific">Tetranychus urticae</name>
    <name type="common">Two-spotted spider mite</name>
    <dbReference type="NCBI Taxonomy" id="32264"/>
    <lineage>
        <taxon>Eukaryota</taxon>
        <taxon>Metazoa</taxon>
        <taxon>Ecdysozoa</taxon>
        <taxon>Arthropoda</taxon>
        <taxon>Chelicerata</taxon>
        <taxon>Arachnida</taxon>
        <taxon>Acari</taxon>
        <taxon>Acariformes</taxon>
        <taxon>Trombidiformes</taxon>
        <taxon>Prostigmata</taxon>
        <taxon>Eleutherengona</taxon>
        <taxon>Raphignathae</taxon>
        <taxon>Tetranychoidea</taxon>
        <taxon>Tetranychidae</taxon>
        <taxon>Tetranychus</taxon>
    </lineage>
</organism>
<dbReference type="AlphaFoldDB" id="T1KUR8"/>
<sequence length="106" mass="12358">MKIFHNTSRDLQFITAEIKSKNWNGKGKLEQFHLTNTAKAANLNNPSELPNNLKANFNHHLIKMQENFHQDEKFNDINKDNKVSYLIKMFNLSSLLKPDKGFGERN</sequence>
<evidence type="ECO:0000313" key="1">
    <source>
        <dbReference type="EnsemblMetazoa" id="tetur22g01030.1"/>
    </source>
</evidence>
<dbReference type="EMBL" id="CAEY01000580">
    <property type="status" value="NOT_ANNOTATED_CDS"/>
    <property type="molecule type" value="Genomic_DNA"/>
</dbReference>